<evidence type="ECO:0000313" key="2">
    <source>
        <dbReference type="EMBL" id="SDL19812.1"/>
    </source>
</evidence>
<dbReference type="EMBL" id="FNGE01000007">
    <property type="protein sequence ID" value="SDL19812.1"/>
    <property type="molecule type" value="Genomic_DNA"/>
</dbReference>
<gene>
    <name evidence="2" type="ORF">SAMN04487971_107131</name>
</gene>
<organism evidence="2 3">
    <name type="scientific">Paracoccus chinensis</name>
    <dbReference type="NCBI Taxonomy" id="525640"/>
    <lineage>
        <taxon>Bacteria</taxon>
        <taxon>Pseudomonadati</taxon>
        <taxon>Pseudomonadota</taxon>
        <taxon>Alphaproteobacteria</taxon>
        <taxon>Rhodobacterales</taxon>
        <taxon>Paracoccaceae</taxon>
        <taxon>Paracoccus</taxon>
    </lineage>
</organism>
<reference evidence="3" key="1">
    <citation type="submission" date="2016-10" db="EMBL/GenBank/DDBJ databases">
        <authorList>
            <person name="Varghese N."/>
            <person name="Submissions S."/>
        </authorList>
    </citation>
    <scope>NUCLEOTIDE SEQUENCE [LARGE SCALE GENOMIC DNA]</scope>
    <source>
        <strain evidence="3">CGMCC 1.7655</strain>
    </source>
</reference>
<evidence type="ECO:0000256" key="1">
    <source>
        <dbReference type="ARBA" id="ARBA00022679"/>
    </source>
</evidence>
<proteinExistence type="predicted"/>
<accession>A0A1G9I402</accession>
<sequence length="289" mass="33351">MTDLPKWDPEGAPKKPQIVGIGAQKAGTTWLGQMISQHPQVWLPPFKEVQFFNHRFLPEHRQWLPWHFKRARQTQEKRYAAKGEAMPPALDAWLDRITRGEMFTNHWYKQVFAPAPEGTMPCDITPEYSTLPDEGVEFVTDFLPQARFIYIIRHPVDRAISQLKMNLTRKKKAPRGVEAWLAEIDDPVLYDRGDYATYVPRWTSRLPADRLLILPFGMIAKDPAGVMRRVEAFCGLTPHAYRGLNAKVFAANAELSVPPEARAKIRERLEPQFAFLEATFDAEFNRLIR</sequence>
<dbReference type="Pfam" id="PF13469">
    <property type="entry name" value="Sulfotransfer_3"/>
    <property type="match status" value="1"/>
</dbReference>
<protein>
    <submittedName>
        <fullName evidence="2">Sulfotransferase family protein</fullName>
    </submittedName>
</protein>
<dbReference type="PANTHER" id="PTHR10605:SF56">
    <property type="entry name" value="BIFUNCTIONAL HEPARAN SULFATE N-DEACETYLASE_N-SULFOTRANSFERASE"/>
    <property type="match status" value="1"/>
</dbReference>
<keyword evidence="1 2" id="KW-0808">Transferase</keyword>
<dbReference type="Proteomes" id="UP000199555">
    <property type="component" value="Unassembled WGS sequence"/>
</dbReference>
<dbReference type="AlphaFoldDB" id="A0A1G9I402"/>
<dbReference type="InterPro" id="IPR037359">
    <property type="entry name" value="NST/OST"/>
</dbReference>
<dbReference type="STRING" id="525640.SAMN04487971_107131"/>
<keyword evidence="3" id="KW-1185">Reference proteome</keyword>
<dbReference type="PANTHER" id="PTHR10605">
    <property type="entry name" value="HEPARAN SULFATE SULFOTRANSFERASE"/>
    <property type="match status" value="1"/>
</dbReference>
<dbReference type="SUPFAM" id="SSF52540">
    <property type="entry name" value="P-loop containing nucleoside triphosphate hydrolases"/>
    <property type="match status" value="1"/>
</dbReference>
<dbReference type="Gene3D" id="3.40.50.300">
    <property type="entry name" value="P-loop containing nucleotide triphosphate hydrolases"/>
    <property type="match status" value="1"/>
</dbReference>
<dbReference type="GO" id="GO:0008146">
    <property type="term" value="F:sulfotransferase activity"/>
    <property type="evidence" value="ECO:0007669"/>
    <property type="project" value="InterPro"/>
</dbReference>
<dbReference type="RefSeq" id="WP_245688786.1">
    <property type="nucleotide sequence ID" value="NZ_FNGE01000007.1"/>
</dbReference>
<evidence type="ECO:0000313" key="3">
    <source>
        <dbReference type="Proteomes" id="UP000199555"/>
    </source>
</evidence>
<dbReference type="InterPro" id="IPR027417">
    <property type="entry name" value="P-loop_NTPase"/>
</dbReference>
<name>A0A1G9I402_9RHOB</name>